<dbReference type="Proteomes" id="UP000195573">
    <property type="component" value="Chromosome"/>
</dbReference>
<accession>A0ABN4ZER3</accession>
<organism evidence="2 3">
    <name type="scientific">Sutcliffiella horikoshii</name>
    <dbReference type="NCBI Taxonomy" id="79883"/>
    <lineage>
        <taxon>Bacteria</taxon>
        <taxon>Bacillati</taxon>
        <taxon>Bacillota</taxon>
        <taxon>Bacilli</taxon>
        <taxon>Bacillales</taxon>
        <taxon>Bacillaceae</taxon>
        <taxon>Sutcliffiella</taxon>
    </lineage>
</organism>
<gene>
    <name evidence="2" type="ORF">B4U37_03105</name>
</gene>
<dbReference type="PROSITE" id="PS51257">
    <property type="entry name" value="PROKAR_LIPOPROTEIN"/>
    <property type="match status" value="1"/>
</dbReference>
<evidence type="ECO:0000313" key="2">
    <source>
        <dbReference type="EMBL" id="ART75093.1"/>
    </source>
</evidence>
<sequence length="163" mass="18947">MKKYVLLLIVTLFLGGCNNANSMEDVFHKEMKSLEDVDDYSLIKKVEEDNIILFTSYIQEDEENNNQIKIGHFNKTDSGWVWDKTANCNGKWSGTLENMPYLWCGTLTEPRHEKVYVGDTEAKMIEVDGGVKRVWYHLSENENEEIKVVFTDGSEEWLKEVIK</sequence>
<keyword evidence="1" id="KW-0732">Signal</keyword>
<feature type="chain" id="PRO_5046491742" description="Lipoprotein" evidence="1">
    <location>
        <begin position="23"/>
        <end position="163"/>
    </location>
</feature>
<name>A0ABN4ZER3_9BACI</name>
<evidence type="ECO:0000313" key="3">
    <source>
        <dbReference type="Proteomes" id="UP000195573"/>
    </source>
</evidence>
<reference evidence="2 3" key="1">
    <citation type="submission" date="2017-04" db="EMBL/GenBank/DDBJ databases">
        <title>Complete Genome Sequence of the Bacillus horikoshii 20a strain from Cuatro Cienegas, Coahuila, Mexico.</title>
        <authorList>
            <person name="Zarza E."/>
            <person name="Alcaraz L.D."/>
            <person name="Aguilar-Salinas B."/>
            <person name="Islas A."/>
            <person name="Olmedo-Alvarez G."/>
        </authorList>
    </citation>
    <scope>NUCLEOTIDE SEQUENCE [LARGE SCALE GENOMIC DNA]</scope>
    <source>
        <strain evidence="2 3">20a</strain>
    </source>
</reference>
<keyword evidence="3" id="KW-1185">Reference proteome</keyword>
<evidence type="ECO:0008006" key="4">
    <source>
        <dbReference type="Google" id="ProtNLM"/>
    </source>
</evidence>
<protein>
    <recommendedName>
        <fullName evidence="4">Lipoprotein</fullName>
    </recommendedName>
</protein>
<evidence type="ECO:0000256" key="1">
    <source>
        <dbReference type="SAM" id="SignalP"/>
    </source>
</evidence>
<feature type="signal peptide" evidence="1">
    <location>
        <begin position="1"/>
        <end position="22"/>
    </location>
</feature>
<proteinExistence type="predicted"/>
<dbReference type="EMBL" id="CP020880">
    <property type="protein sequence ID" value="ART75093.1"/>
    <property type="molecule type" value="Genomic_DNA"/>
</dbReference>